<dbReference type="SUPFAM" id="SSF47384">
    <property type="entry name" value="Homodimeric domain of signal transducing histidine kinase"/>
    <property type="match status" value="1"/>
</dbReference>
<dbReference type="Gene3D" id="1.10.287.560">
    <property type="entry name" value="Histidine kinase CheA-like, homodimeric domain"/>
    <property type="match status" value="1"/>
</dbReference>
<keyword evidence="10" id="KW-0902">Two-component regulatory system</keyword>
<keyword evidence="9" id="KW-0067">ATP-binding</keyword>
<keyword evidence="6" id="KW-0808">Transferase</keyword>
<dbReference type="RefSeq" id="WP_168108618.1">
    <property type="nucleotide sequence ID" value="NZ_VTOX01000006.1"/>
</dbReference>
<evidence type="ECO:0000256" key="4">
    <source>
        <dbReference type="ARBA" id="ARBA00022500"/>
    </source>
</evidence>
<evidence type="ECO:0000256" key="8">
    <source>
        <dbReference type="ARBA" id="ARBA00022777"/>
    </source>
</evidence>
<dbReference type="Pfam" id="PF01627">
    <property type="entry name" value="Hpt"/>
    <property type="match status" value="1"/>
</dbReference>
<keyword evidence="7" id="KW-0547">Nucleotide-binding</keyword>
<dbReference type="GO" id="GO:0005524">
    <property type="term" value="F:ATP binding"/>
    <property type="evidence" value="ECO:0007669"/>
    <property type="project" value="UniProtKB-KW"/>
</dbReference>
<evidence type="ECO:0000256" key="7">
    <source>
        <dbReference type="ARBA" id="ARBA00022741"/>
    </source>
</evidence>
<dbReference type="GO" id="GO:0005737">
    <property type="term" value="C:cytoplasm"/>
    <property type="evidence" value="ECO:0007669"/>
    <property type="project" value="InterPro"/>
</dbReference>
<name>A0A7X6I7N0_9BURK</name>
<dbReference type="Gene3D" id="2.30.30.40">
    <property type="entry name" value="SH3 Domains"/>
    <property type="match status" value="1"/>
</dbReference>
<dbReference type="InterPro" id="IPR036641">
    <property type="entry name" value="HPT_dom_sf"/>
</dbReference>
<dbReference type="SUPFAM" id="SSF50341">
    <property type="entry name" value="CheW-like"/>
    <property type="match status" value="1"/>
</dbReference>
<evidence type="ECO:0000256" key="12">
    <source>
        <dbReference type="PROSITE-ProRule" id="PRU00110"/>
    </source>
</evidence>
<dbReference type="CDD" id="cd16916">
    <property type="entry name" value="HATPase_CheA-like"/>
    <property type="match status" value="1"/>
</dbReference>
<dbReference type="CDD" id="cd00088">
    <property type="entry name" value="HPT"/>
    <property type="match status" value="1"/>
</dbReference>
<evidence type="ECO:0000313" key="17">
    <source>
        <dbReference type="Proteomes" id="UP000521868"/>
    </source>
</evidence>
<evidence type="ECO:0000256" key="2">
    <source>
        <dbReference type="ARBA" id="ARBA00012438"/>
    </source>
</evidence>
<dbReference type="Gene3D" id="3.30.565.10">
    <property type="entry name" value="Histidine kinase-like ATPase, C-terminal domain"/>
    <property type="match status" value="1"/>
</dbReference>
<dbReference type="SUPFAM" id="SSF55874">
    <property type="entry name" value="ATPase domain of HSP90 chaperone/DNA topoisomerase II/histidine kinase"/>
    <property type="match status" value="1"/>
</dbReference>
<dbReference type="InterPro" id="IPR036890">
    <property type="entry name" value="HATPase_C_sf"/>
</dbReference>
<dbReference type="AlphaFoldDB" id="A0A7X6I7N0"/>
<dbReference type="EMBL" id="VTOX01000006">
    <property type="protein sequence ID" value="NKE67495.1"/>
    <property type="molecule type" value="Genomic_DNA"/>
</dbReference>
<dbReference type="PANTHER" id="PTHR43395">
    <property type="entry name" value="SENSOR HISTIDINE KINASE CHEA"/>
    <property type="match status" value="1"/>
</dbReference>
<proteinExistence type="predicted"/>
<keyword evidence="17" id="KW-1185">Reference proteome</keyword>
<evidence type="ECO:0000313" key="16">
    <source>
        <dbReference type="EMBL" id="NKE67495.1"/>
    </source>
</evidence>
<evidence type="ECO:0000256" key="3">
    <source>
        <dbReference type="ARBA" id="ARBA00021495"/>
    </source>
</evidence>
<dbReference type="Pfam" id="PF01584">
    <property type="entry name" value="CheW"/>
    <property type="match status" value="1"/>
</dbReference>
<dbReference type="GO" id="GO:0000155">
    <property type="term" value="F:phosphorelay sensor kinase activity"/>
    <property type="evidence" value="ECO:0007669"/>
    <property type="project" value="InterPro"/>
</dbReference>
<evidence type="ECO:0000259" key="15">
    <source>
        <dbReference type="PROSITE" id="PS50894"/>
    </source>
</evidence>
<dbReference type="CDD" id="cd00731">
    <property type="entry name" value="CheA_reg"/>
    <property type="match status" value="1"/>
</dbReference>
<dbReference type="PROSITE" id="PS50109">
    <property type="entry name" value="HIS_KIN"/>
    <property type="match status" value="1"/>
</dbReference>
<comment type="function">
    <text evidence="11">Involved in the transmission of sensory signals from the chemoreceptors to the flagellar motors. CheA is autophosphorylated; it can transfer its phosphate group to either CheB or CheY.</text>
</comment>
<dbReference type="Proteomes" id="UP000521868">
    <property type="component" value="Unassembled WGS sequence"/>
</dbReference>
<evidence type="ECO:0000256" key="5">
    <source>
        <dbReference type="ARBA" id="ARBA00022553"/>
    </source>
</evidence>
<reference evidence="16 17" key="1">
    <citation type="journal article" date="2020" name="Nature">
        <title>Bacterial chemolithoautotrophy via manganese oxidation.</title>
        <authorList>
            <person name="Yu H."/>
            <person name="Leadbetter J.R."/>
        </authorList>
    </citation>
    <scope>NUCLEOTIDE SEQUENCE [LARGE SCALE GENOMIC DNA]</scope>
    <source>
        <strain evidence="16 17">RBP-1</strain>
    </source>
</reference>
<protein>
    <recommendedName>
        <fullName evidence="3">Chemotaxis protein CheA</fullName>
        <ecNumber evidence="2">2.7.13.3</ecNumber>
    </recommendedName>
</protein>
<dbReference type="PROSITE" id="PS50851">
    <property type="entry name" value="CHEW"/>
    <property type="match status" value="1"/>
</dbReference>
<keyword evidence="8" id="KW-0418">Kinase</keyword>
<evidence type="ECO:0000256" key="10">
    <source>
        <dbReference type="ARBA" id="ARBA00023012"/>
    </source>
</evidence>
<dbReference type="InterPro" id="IPR005467">
    <property type="entry name" value="His_kinase_dom"/>
</dbReference>
<dbReference type="InterPro" id="IPR037006">
    <property type="entry name" value="CheA-like_homodim_sf"/>
</dbReference>
<dbReference type="SUPFAM" id="SSF47226">
    <property type="entry name" value="Histidine-containing phosphotransfer domain, HPT domain"/>
    <property type="match status" value="1"/>
</dbReference>
<dbReference type="SMART" id="SM00387">
    <property type="entry name" value="HATPase_c"/>
    <property type="match status" value="1"/>
</dbReference>
<comment type="caution">
    <text evidence="16">The sequence shown here is derived from an EMBL/GenBank/DDBJ whole genome shotgun (WGS) entry which is preliminary data.</text>
</comment>
<dbReference type="InterPro" id="IPR036097">
    <property type="entry name" value="HisK_dim/P_sf"/>
</dbReference>
<feature type="domain" description="CheW-like" evidence="14">
    <location>
        <begin position="564"/>
        <end position="698"/>
    </location>
</feature>
<feature type="domain" description="Histidine kinase" evidence="13">
    <location>
        <begin position="360"/>
        <end position="562"/>
    </location>
</feature>
<sequence>MKQGFPFGDGGAFREIFFEEAREHLEATEASLLKLDPCAPCPDELNAIFRAVHSIKGSAAMLGFQEIGVLAHVFENLLDLLRKGERAVTREDVDVMLQAGDVVKAQVAWRRGELDAAPDAGPAEALLRERVQVPAAGGGSTGATSRSFHVRMGPLPAPVDAAELEMMLSGLAEMGAVANEAVHNVPGGSVAFDVTLEGTETDLRSVLALVVPPDLTHVGPVPSPAGGGAPPAAAAMAAAAGHDEANELFVDPDEFRRARAGAAANPPATPAGAGGGQQQSVDLFVTPEIFNARKAGSTVAAAAPPGPAMPAAHGASSIRVATAKIDQLVNLVGELVITESVLSRQAGLAGLAAGGAEAGLADLARNTRDLQEAVLAIRMVPISDAFARFPRLVRELSARLGKQVALETLGESTELDRGLIEKILDPLTHLVRNAVDHGLETPQARIAAGKQPTGTVTLAASQRGGKVVIEVSDDGRGLDRDLILARAAERGRVLPPEAADGDVWQLLFEAGFSTAQEVTEVSGRGVGMDVVRRNILSLGGTVDVASRAGRGVTVTMTVPLTLAIMEAMTVSLAGQVYVLPLASVVESRGLAPGDLHMLPGQGETLCVRGTYLPVLRLGALFPPETPSPQGEDIAVVVEAQGACAALLVDALVGQQQVVVKSLETNFRKVPGATGATIMSDGSVALILDVSHVIQMCHAARPLLAG</sequence>
<dbReference type="PRINTS" id="PR00344">
    <property type="entry name" value="BCTRLSENSOR"/>
</dbReference>
<dbReference type="InterPro" id="IPR051315">
    <property type="entry name" value="Bact_Chemotaxis_CheA"/>
</dbReference>
<dbReference type="FunFam" id="3.30.565.10:FF:000016">
    <property type="entry name" value="Chemotaxis protein CheA, putative"/>
    <property type="match status" value="1"/>
</dbReference>
<dbReference type="SMART" id="SM00073">
    <property type="entry name" value="HPT"/>
    <property type="match status" value="1"/>
</dbReference>
<dbReference type="PROSITE" id="PS50894">
    <property type="entry name" value="HPT"/>
    <property type="match status" value="1"/>
</dbReference>
<dbReference type="GO" id="GO:0006935">
    <property type="term" value="P:chemotaxis"/>
    <property type="evidence" value="ECO:0007669"/>
    <property type="project" value="UniProtKB-KW"/>
</dbReference>
<dbReference type="FunFam" id="2.30.30.40:FF:000048">
    <property type="entry name" value="Chemotaxis protein CheA, putative"/>
    <property type="match status" value="1"/>
</dbReference>
<feature type="modified residue" description="Phosphohistidine" evidence="12">
    <location>
        <position position="53"/>
    </location>
</feature>
<dbReference type="SMART" id="SM01231">
    <property type="entry name" value="H-kinase_dim"/>
    <property type="match status" value="1"/>
</dbReference>
<evidence type="ECO:0000259" key="13">
    <source>
        <dbReference type="PROSITE" id="PS50109"/>
    </source>
</evidence>
<dbReference type="Gene3D" id="1.20.120.160">
    <property type="entry name" value="HPT domain"/>
    <property type="match status" value="1"/>
</dbReference>
<dbReference type="InterPro" id="IPR004105">
    <property type="entry name" value="CheA-like_dim"/>
</dbReference>
<dbReference type="InterPro" id="IPR036061">
    <property type="entry name" value="CheW-like_dom_sf"/>
</dbReference>
<dbReference type="Pfam" id="PF02895">
    <property type="entry name" value="H-kinase_dim"/>
    <property type="match status" value="1"/>
</dbReference>
<dbReference type="EC" id="2.7.13.3" evidence="2"/>
<dbReference type="InterPro" id="IPR008207">
    <property type="entry name" value="Sig_transdc_His_kin_Hpt_dom"/>
</dbReference>
<evidence type="ECO:0000256" key="9">
    <source>
        <dbReference type="ARBA" id="ARBA00022840"/>
    </source>
</evidence>
<evidence type="ECO:0000256" key="11">
    <source>
        <dbReference type="ARBA" id="ARBA00035100"/>
    </source>
</evidence>
<accession>A0A7X6I7N0</accession>
<evidence type="ECO:0000256" key="6">
    <source>
        <dbReference type="ARBA" id="ARBA00022679"/>
    </source>
</evidence>
<organism evidence="16 17">
    <name type="scientific">Ramlibacter lithotrophicus</name>
    <dbReference type="NCBI Taxonomy" id="2606681"/>
    <lineage>
        <taxon>Bacteria</taxon>
        <taxon>Pseudomonadati</taxon>
        <taxon>Pseudomonadota</taxon>
        <taxon>Betaproteobacteria</taxon>
        <taxon>Burkholderiales</taxon>
        <taxon>Comamonadaceae</taxon>
        <taxon>Ramlibacter</taxon>
    </lineage>
</organism>
<dbReference type="InterPro" id="IPR004358">
    <property type="entry name" value="Sig_transdc_His_kin-like_C"/>
</dbReference>
<feature type="domain" description="HPt" evidence="15">
    <location>
        <begin position="6"/>
        <end position="110"/>
    </location>
</feature>
<dbReference type="InterPro" id="IPR002545">
    <property type="entry name" value="CheW-lke_dom"/>
</dbReference>
<evidence type="ECO:0000256" key="1">
    <source>
        <dbReference type="ARBA" id="ARBA00000085"/>
    </source>
</evidence>
<dbReference type="PANTHER" id="PTHR43395:SF10">
    <property type="entry name" value="CHEMOTAXIS PROTEIN CHEA"/>
    <property type="match status" value="1"/>
</dbReference>
<keyword evidence="5 12" id="KW-0597">Phosphoprotein</keyword>
<evidence type="ECO:0000259" key="14">
    <source>
        <dbReference type="PROSITE" id="PS50851"/>
    </source>
</evidence>
<gene>
    <name evidence="16" type="ORF">RAMLITH_16850</name>
</gene>
<keyword evidence="4" id="KW-0145">Chemotaxis</keyword>
<dbReference type="SMART" id="SM00260">
    <property type="entry name" value="CheW"/>
    <property type="match status" value="1"/>
</dbReference>
<comment type="catalytic activity">
    <reaction evidence="1">
        <text>ATP + protein L-histidine = ADP + protein N-phospho-L-histidine.</text>
        <dbReference type="EC" id="2.7.13.3"/>
    </reaction>
</comment>
<dbReference type="InterPro" id="IPR003594">
    <property type="entry name" value="HATPase_dom"/>
</dbReference>
<dbReference type="Pfam" id="PF02518">
    <property type="entry name" value="HATPase_c"/>
    <property type="match status" value="1"/>
</dbReference>